<accession>A0AAW5SJW7</accession>
<evidence type="ECO:0000313" key="1">
    <source>
        <dbReference type="EMBL" id="MCV7024368.1"/>
    </source>
</evidence>
<sequence length="224" mass="25471">MTSGMAVGRLLWATSSNRICSASTHRIMKRVSSQWMREAVQAAYRQLGLPTGWTSEQTETFFNLVTERLDNKAAALSIDLAQDAISRWRTAHPGQEPDHQTTVGLHETALQNAREAVVRQELYALIPTPAEDQPEPVSRPSPEVSWQDRWRDVRYRTEPNESVEDLADTVWPQRSAMFRVKAAYLLATRAEEGRPVPTHPRHHLVPRLTPLVEEELRADGYPIE</sequence>
<dbReference type="EMBL" id="JACKTI010000037">
    <property type="protein sequence ID" value="MCV7024368.1"/>
    <property type="molecule type" value="Genomic_DNA"/>
</dbReference>
<dbReference type="AlphaFoldDB" id="A0AAW5SJW7"/>
<reference evidence="1" key="1">
    <citation type="submission" date="2020-07" db="EMBL/GenBank/DDBJ databases">
        <authorList>
            <person name="Pettersson B.M.F."/>
            <person name="Behra P.R.K."/>
            <person name="Ramesh M."/>
            <person name="Das S."/>
            <person name="Dasgupta S."/>
            <person name="Kirsebom L.A."/>
        </authorList>
    </citation>
    <scope>NUCLEOTIDE SEQUENCE</scope>
    <source>
        <strain evidence="1">DSM 44203</strain>
    </source>
</reference>
<evidence type="ECO:0000313" key="2">
    <source>
        <dbReference type="Proteomes" id="UP001207528"/>
    </source>
</evidence>
<protein>
    <submittedName>
        <fullName evidence="1">Uncharacterized protein</fullName>
    </submittedName>
</protein>
<gene>
    <name evidence="1" type="ORF">H7I77_13585</name>
</gene>
<comment type="caution">
    <text evidence="1">The sequence shown here is derived from an EMBL/GenBank/DDBJ whole genome shotgun (WGS) entry which is preliminary data.</text>
</comment>
<proteinExistence type="predicted"/>
<organism evidence="1 2">
    <name type="scientific">Mycolicibacterium novocastrense</name>
    <name type="common">Mycobacterium novocastrense</name>
    <dbReference type="NCBI Taxonomy" id="59813"/>
    <lineage>
        <taxon>Bacteria</taxon>
        <taxon>Bacillati</taxon>
        <taxon>Actinomycetota</taxon>
        <taxon>Actinomycetes</taxon>
        <taxon>Mycobacteriales</taxon>
        <taxon>Mycobacteriaceae</taxon>
        <taxon>Mycolicibacterium</taxon>
    </lineage>
</organism>
<dbReference type="Proteomes" id="UP001207528">
    <property type="component" value="Unassembled WGS sequence"/>
</dbReference>
<reference evidence="1" key="2">
    <citation type="journal article" date="2022" name="BMC Genomics">
        <title>Comparative genome analysis of mycobacteria focusing on tRNA and non-coding RNA.</title>
        <authorList>
            <person name="Behra P.R.K."/>
            <person name="Pettersson B.M.F."/>
            <person name="Ramesh M."/>
            <person name="Das S."/>
            <person name="Dasgupta S."/>
            <person name="Kirsebom L.A."/>
        </authorList>
    </citation>
    <scope>NUCLEOTIDE SEQUENCE</scope>
    <source>
        <strain evidence="1">DSM 44203</strain>
    </source>
</reference>
<name>A0AAW5SJW7_MYCNV</name>